<keyword evidence="6" id="KW-0560">Oxidoreductase</keyword>
<comment type="cofactor">
    <cofactor evidence="1 5">
        <name>heme</name>
        <dbReference type="ChEBI" id="CHEBI:30413"/>
    </cofactor>
</comment>
<evidence type="ECO:0000256" key="3">
    <source>
        <dbReference type="ARBA" id="ARBA00022723"/>
    </source>
</evidence>
<evidence type="ECO:0000256" key="1">
    <source>
        <dbReference type="ARBA" id="ARBA00001971"/>
    </source>
</evidence>
<dbReference type="Gene3D" id="1.10.630.10">
    <property type="entry name" value="Cytochrome P450"/>
    <property type="match status" value="1"/>
</dbReference>
<reference evidence="7 8" key="1">
    <citation type="submission" date="2016-07" db="EMBL/GenBank/DDBJ databases">
        <title>Pervasive Adenine N6-methylation of Active Genes in Fungi.</title>
        <authorList>
            <consortium name="DOE Joint Genome Institute"/>
            <person name="Mondo S.J."/>
            <person name="Dannebaum R.O."/>
            <person name="Kuo R.C."/>
            <person name="Labutti K."/>
            <person name="Haridas S."/>
            <person name="Kuo A."/>
            <person name="Salamov A."/>
            <person name="Ahrendt S.R."/>
            <person name="Lipzen A."/>
            <person name="Sullivan W."/>
            <person name="Andreopoulos W.B."/>
            <person name="Clum A."/>
            <person name="Lindquist E."/>
            <person name="Daum C."/>
            <person name="Ramamoorthy G.K."/>
            <person name="Gryganskyi A."/>
            <person name="Culley D."/>
            <person name="Magnuson J.K."/>
            <person name="James T.Y."/>
            <person name="O'Malley M.A."/>
            <person name="Stajich J.E."/>
            <person name="Spatafora J.W."/>
            <person name="Visel A."/>
            <person name="Grigoriev I.V."/>
        </authorList>
    </citation>
    <scope>NUCLEOTIDE SEQUENCE [LARGE SCALE GENOMIC DNA]</scope>
    <source>
        <strain evidence="7 8">CBS 931.73</strain>
    </source>
</reference>
<dbReference type="InterPro" id="IPR017972">
    <property type="entry name" value="Cyt_P450_CS"/>
</dbReference>
<dbReference type="EMBL" id="MCFE01000072">
    <property type="protein sequence ID" value="ORY01209.1"/>
    <property type="molecule type" value="Genomic_DNA"/>
</dbReference>
<keyword evidence="4 5" id="KW-0408">Iron</keyword>
<evidence type="ECO:0000313" key="7">
    <source>
        <dbReference type="EMBL" id="ORY01209.1"/>
    </source>
</evidence>
<evidence type="ECO:0000256" key="6">
    <source>
        <dbReference type="RuleBase" id="RU000461"/>
    </source>
</evidence>
<dbReference type="Pfam" id="PF00067">
    <property type="entry name" value="p450"/>
    <property type="match status" value="1"/>
</dbReference>
<name>A0A1Y1YTC1_9FUNG</name>
<evidence type="ECO:0000313" key="8">
    <source>
        <dbReference type="Proteomes" id="UP000193498"/>
    </source>
</evidence>
<gene>
    <name evidence="7" type="ORF">K493DRAFT_312500</name>
</gene>
<keyword evidence="3 5" id="KW-0479">Metal-binding</keyword>
<feature type="binding site" description="axial binding residue" evidence="5">
    <location>
        <position position="464"/>
    </location>
    <ligand>
        <name>heme</name>
        <dbReference type="ChEBI" id="CHEBI:30413"/>
    </ligand>
    <ligandPart>
        <name>Fe</name>
        <dbReference type="ChEBI" id="CHEBI:18248"/>
    </ligandPart>
</feature>
<protein>
    <submittedName>
        <fullName evidence="7">Cytochrome P450</fullName>
    </submittedName>
</protein>
<accession>A0A1Y1YTC1</accession>
<dbReference type="PRINTS" id="PR00463">
    <property type="entry name" value="EP450I"/>
</dbReference>
<dbReference type="InterPro" id="IPR036396">
    <property type="entry name" value="Cyt_P450_sf"/>
</dbReference>
<dbReference type="PANTHER" id="PTHR46206:SF7">
    <property type="entry name" value="P450, PUTATIVE (EUROFUNG)-RELATED"/>
    <property type="match status" value="1"/>
</dbReference>
<keyword evidence="6" id="KW-0503">Monooxygenase</keyword>
<keyword evidence="8" id="KW-1185">Reference proteome</keyword>
<organism evidence="7 8">
    <name type="scientific">Basidiobolus meristosporus CBS 931.73</name>
    <dbReference type="NCBI Taxonomy" id="1314790"/>
    <lineage>
        <taxon>Eukaryota</taxon>
        <taxon>Fungi</taxon>
        <taxon>Fungi incertae sedis</taxon>
        <taxon>Zoopagomycota</taxon>
        <taxon>Entomophthoromycotina</taxon>
        <taxon>Basidiobolomycetes</taxon>
        <taxon>Basidiobolales</taxon>
        <taxon>Basidiobolaceae</taxon>
        <taxon>Basidiobolus</taxon>
    </lineage>
</organism>
<dbReference type="InterPro" id="IPR002401">
    <property type="entry name" value="Cyt_P450_E_grp-I"/>
</dbReference>
<dbReference type="SUPFAM" id="SSF48264">
    <property type="entry name" value="Cytochrome P450"/>
    <property type="match status" value="1"/>
</dbReference>
<comment type="similarity">
    <text evidence="2 6">Belongs to the cytochrome P450 family.</text>
</comment>
<dbReference type="GO" id="GO:0016705">
    <property type="term" value="F:oxidoreductase activity, acting on paired donors, with incorporation or reduction of molecular oxygen"/>
    <property type="evidence" value="ECO:0007669"/>
    <property type="project" value="InterPro"/>
</dbReference>
<dbReference type="InterPro" id="IPR001128">
    <property type="entry name" value="Cyt_P450"/>
</dbReference>
<evidence type="ECO:0000256" key="4">
    <source>
        <dbReference type="ARBA" id="ARBA00023004"/>
    </source>
</evidence>
<dbReference type="GO" id="GO:0005506">
    <property type="term" value="F:iron ion binding"/>
    <property type="evidence" value="ECO:0007669"/>
    <property type="project" value="InterPro"/>
</dbReference>
<dbReference type="CDD" id="cd11041">
    <property type="entry name" value="CYP503A1-like"/>
    <property type="match status" value="1"/>
</dbReference>
<dbReference type="InParanoid" id="A0A1Y1YTC1"/>
<evidence type="ECO:0000256" key="5">
    <source>
        <dbReference type="PIRSR" id="PIRSR602401-1"/>
    </source>
</evidence>
<dbReference type="PROSITE" id="PS00086">
    <property type="entry name" value="CYTOCHROME_P450"/>
    <property type="match status" value="1"/>
</dbReference>
<dbReference type="GO" id="GO:0004497">
    <property type="term" value="F:monooxygenase activity"/>
    <property type="evidence" value="ECO:0007669"/>
    <property type="project" value="UniProtKB-KW"/>
</dbReference>
<evidence type="ECO:0000256" key="2">
    <source>
        <dbReference type="ARBA" id="ARBA00010617"/>
    </source>
</evidence>
<dbReference type="OrthoDB" id="1844152at2759"/>
<comment type="caution">
    <text evidence="7">The sequence shown here is derived from an EMBL/GenBank/DDBJ whole genome shotgun (WGS) entry which is preliminary data.</text>
</comment>
<sequence>MATLVPENAYSILTEVIKFTVPVSLGVATFAFLAGKMNTSPGIRAFEELPMVPLANGNTTHEQAYESDRIGWIEKQRALYGDMFKVKMYGQTLIVVSGTMIREVFINENMSFADALNEITGTRPFIHSVIKSNKEDVNTFLSGVIRDLISPNLMSFTPRIVNQLQITLDKTIGRSNGEGKLIKDPLVKFREMIASAMAVIFVGSEIAADKVVMNTFMNCTKDFSDLFGKGKRPRADSWVSWLVRKKHTYISPMRKHVDILMNAAKPVILERKRLEAEQGENFQRPDDILQQLLDRAQHYKLVDLEDICGFILLLVFASVNTTTDFTTYICYYLAAFPQYYETLHEEMNRVLDEEAKENGNTSREWTAAAVKKMAHLDSFVRESVRYRLNMLELPHYVRKDSQMSNGVIIPKGQTVICNLHSTHYGDEQGENPHEFNPWRFVGQTKTAARVGLDFLPFGLGKRACPGRYLSIQEIKTVICMIVTAYSKIEFEDPVKGNQSLHIRFGSPVTTGLIFTSR</sequence>
<dbReference type="AlphaFoldDB" id="A0A1Y1YTC1"/>
<dbReference type="PANTHER" id="PTHR46206">
    <property type="entry name" value="CYTOCHROME P450"/>
    <property type="match status" value="1"/>
</dbReference>
<dbReference type="Proteomes" id="UP000193498">
    <property type="component" value="Unassembled WGS sequence"/>
</dbReference>
<dbReference type="GO" id="GO:0020037">
    <property type="term" value="F:heme binding"/>
    <property type="evidence" value="ECO:0007669"/>
    <property type="project" value="InterPro"/>
</dbReference>
<proteinExistence type="inferred from homology"/>
<keyword evidence="5 6" id="KW-0349">Heme</keyword>
<dbReference type="STRING" id="1314790.A0A1Y1YTC1"/>